<proteinExistence type="predicted"/>
<gene>
    <name evidence="2" type="ORF">HINF_LOCUS17866</name>
    <name evidence="3" type="ORF">HINF_LOCUS79161</name>
</gene>
<protein>
    <submittedName>
        <fullName evidence="3">Hypothetical_protein</fullName>
    </submittedName>
</protein>
<dbReference type="AlphaFoldDB" id="A0AA86TVN9"/>
<dbReference type="Proteomes" id="UP001642409">
    <property type="component" value="Unassembled WGS sequence"/>
</dbReference>
<dbReference type="EMBL" id="CATOUU010000455">
    <property type="protein sequence ID" value="CAI9930221.1"/>
    <property type="molecule type" value="Genomic_DNA"/>
</dbReference>
<evidence type="ECO:0000256" key="1">
    <source>
        <dbReference type="SAM" id="Phobius"/>
    </source>
</evidence>
<evidence type="ECO:0000313" key="2">
    <source>
        <dbReference type="EMBL" id="CAI9930221.1"/>
    </source>
</evidence>
<feature type="transmembrane region" description="Helical" evidence="1">
    <location>
        <begin position="111"/>
        <end position="130"/>
    </location>
</feature>
<keyword evidence="1" id="KW-0472">Membrane</keyword>
<accession>A0AA86TVN9</accession>
<comment type="caution">
    <text evidence="2">The sequence shown here is derived from an EMBL/GenBank/DDBJ whole genome shotgun (WGS) entry which is preliminary data.</text>
</comment>
<name>A0AA86TVN9_9EUKA</name>
<dbReference type="EMBL" id="CAXDID020001065">
    <property type="protein sequence ID" value="CAL6116702.1"/>
    <property type="molecule type" value="Genomic_DNA"/>
</dbReference>
<keyword evidence="1" id="KW-1133">Transmembrane helix</keyword>
<feature type="transmembrane region" description="Helical" evidence="1">
    <location>
        <begin position="84"/>
        <end position="105"/>
    </location>
</feature>
<evidence type="ECO:0000313" key="3">
    <source>
        <dbReference type="EMBL" id="CAL6116702.1"/>
    </source>
</evidence>
<reference evidence="3 4" key="2">
    <citation type="submission" date="2024-07" db="EMBL/GenBank/DDBJ databases">
        <authorList>
            <person name="Akdeniz Z."/>
        </authorList>
    </citation>
    <scope>NUCLEOTIDE SEQUENCE [LARGE SCALE GENOMIC DNA]</scope>
</reference>
<reference evidence="2" key="1">
    <citation type="submission" date="2023-06" db="EMBL/GenBank/DDBJ databases">
        <authorList>
            <person name="Kurt Z."/>
        </authorList>
    </citation>
    <scope>NUCLEOTIDE SEQUENCE</scope>
</reference>
<keyword evidence="1" id="KW-0812">Transmembrane</keyword>
<sequence length="164" mass="19125">MKQDILTTSLVRRNVCFLVQHSILNQSLLISVGMEKDVKMRQKRKIRQKDVITRLKVSNVHVRQKLNHQCINEFIPSLQLSMPLVIYISYIIIIQQYQLILLYLVKGQLFVLLQKICFLLFNLLDLNWFLNILCSQNRVLVHTVLGIVGCILKRRCRAGLVAVL</sequence>
<organism evidence="2">
    <name type="scientific">Hexamita inflata</name>
    <dbReference type="NCBI Taxonomy" id="28002"/>
    <lineage>
        <taxon>Eukaryota</taxon>
        <taxon>Metamonada</taxon>
        <taxon>Diplomonadida</taxon>
        <taxon>Hexamitidae</taxon>
        <taxon>Hexamitinae</taxon>
        <taxon>Hexamita</taxon>
    </lineage>
</organism>
<evidence type="ECO:0000313" key="4">
    <source>
        <dbReference type="Proteomes" id="UP001642409"/>
    </source>
</evidence>
<keyword evidence="4" id="KW-1185">Reference proteome</keyword>